<feature type="domain" description="PROP1-like PPR" evidence="3">
    <location>
        <begin position="213"/>
        <end position="313"/>
    </location>
</feature>
<organism evidence="4 5">
    <name type="scientific">Durusdinium trenchii</name>
    <dbReference type="NCBI Taxonomy" id="1381693"/>
    <lineage>
        <taxon>Eukaryota</taxon>
        <taxon>Sar</taxon>
        <taxon>Alveolata</taxon>
        <taxon>Dinophyceae</taxon>
        <taxon>Suessiales</taxon>
        <taxon>Symbiodiniaceae</taxon>
        <taxon>Durusdinium</taxon>
    </lineage>
</organism>
<dbReference type="Gene3D" id="1.25.40.10">
    <property type="entry name" value="Tetratricopeptide repeat domain"/>
    <property type="match status" value="2"/>
</dbReference>
<comment type="caution">
    <text evidence="4">The sequence shown here is derived from an EMBL/GenBank/DDBJ whole genome shotgun (WGS) entry which is preliminary data.</text>
</comment>
<dbReference type="InterPro" id="IPR033443">
    <property type="entry name" value="PROP1-like_PPR_dom"/>
</dbReference>
<keyword evidence="5" id="KW-1185">Reference proteome</keyword>
<evidence type="ECO:0000256" key="2">
    <source>
        <dbReference type="ARBA" id="ARBA00022737"/>
    </source>
</evidence>
<comment type="similarity">
    <text evidence="1">Belongs to the PPR family. P subfamily.</text>
</comment>
<dbReference type="EMBL" id="CAXAMN010015002">
    <property type="protein sequence ID" value="CAK9044772.1"/>
    <property type="molecule type" value="Genomic_DNA"/>
</dbReference>
<gene>
    <name evidence="4" type="ORF">CCMP2556_LOCUS23508</name>
</gene>
<dbReference type="InterPro" id="IPR002885">
    <property type="entry name" value="PPR_rpt"/>
</dbReference>
<evidence type="ECO:0000313" key="4">
    <source>
        <dbReference type="EMBL" id="CAK9044772.1"/>
    </source>
</evidence>
<dbReference type="Proteomes" id="UP001642484">
    <property type="component" value="Unassembled WGS sequence"/>
</dbReference>
<proteinExistence type="inferred from homology"/>
<dbReference type="Pfam" id="PF17177">
    <property type="entry name" value="PPR_long"/>
    <property type="match status" value="1"/>
</dbReference>
<sequence>MAHTCFGMPKLVAMRAACAIERITGGLRAVGHADSKSCHAAEWIRSTDFALSPKRYKAHDAFPLPRQAGSYFQRVEAGLRVHRPARKDRNDMVMNPTGPNETSLVIKPTEEEKGLASQLKAAGNDKNGQWQEEFAKYSGRSVVVLTAAMQAALKHRDYEEGLKAYQKLEMSKMDLPAFTNSMKLLGKLGKLDEVERLWEQLLELGRINKVAAQARIDAAADNGDMEGAARVLNYMDAGGIEADTLHYSSALNACANAATAARSKSAQELFDAMVTKGIRPNIVTYTNLLRARQDEPSEVCLDILKDMKNRNVMANAVFAETFLFTLLQSTQKGGWTKVGVIAADLQRLPPADLQAAKHFIDELRDAKVHLSRSCKLIEAALQSVQRKKTFTREGEDLEHRRENRWQSLE</sequence>
<name>A0ABP0LZW7_9DINO</name>
<reference evidence="4 5" key="1">
    <citation type="submission" date="2024-02" db="EMBL/GenBank/DDBJ databases">
        <authorList>
            <person name="Chen Y."/>
            <person name="Shah S."/>
            <person name="Dougan E. K."/>
            <person name="Thang M."/>
            <person name="Chan C."/>
        </authorList>
    </citation>
    <scope>NUCLEOTIDE SEQUENCE [LARGE SCALE GENOMIC DNA]</scope>
</reference>
<dbReference type="InterPro" id="IPR050872">
    <property type="entry name" value="PPR_P_subfamily"/>
</dbReference>
<evidence type="ECO:0000313" key="5">
    <source>
        <dbReference type="Proteomes" id="UP001642484"/>
    </source>
</evidence>
<dbReference type="PANTHER" id="PTHR46128:SF329">
    <property type="entry name" value="MITOCHONDRIAL GROUP I INTRON SPLICING FACTOR DMR1"/>
    <property type="match status" value="1"/>
</dbReference>
<dbReference type="InterPro" id="IPR011990">
    <property type="entry name" value="TPR-like_helical_dom_sf"/>
</dbReference>
<evidence type="ECO:0000259" key="3">
    <source>
        <dbReference type="Pfam" id="PF17177"/>
    </source>
</evidence>
<protein>
    <recommendedName>
        <fullName evidence="3">PROP1-like PPR domain-containing protein</fullName>
    </recommendedName>
</protein>
<dbReference type="Pfam" id="PF01535">
    <property type="entry name" value="PPR"/>
    <property type="match status" value="1"/>
</dbReference>
<dbReference type="PANTHER" id="PTHR46128">
    <property type="entry name" value="MITOCHONDRIAL GROUP I INTRON SPLICING FACTOR CCM1"/>
    <property type="match status" value="1"/>
</dbReference>
<accession>A0ABP0LZW7</accession>
<evidence type="ECO:0000256" key="1">
    <source>
        <dbReference type="ARBA" id="ARBA00007626"/>
    </source>
</evidence>
<keyword evidence="2" id="KW-0677">Repeat</keyword>